<sequence>MPPHQRDGLEWDDRGFDLRPCWARQPQLDKIARLCRRVLGLSAEDRCLVTFHAEGAFNKLYLVESPRGTSLLRVSLPVDPKHKTQGEVTTLRWIRRMTHAPVPKVIAFDDSQDNKVGFEWILMELMPGVSAYKRWRRMSMAEKTWVVEQVAEFQSQLFRHSLEDAKFQSIGTLSPGNPPPGNPSSSNPDPKPARIVSRIFFMGDHFNYDIARGPFRSSHDWLSAYLSIIHQEQAAVLAGEEDQDEDDREEAEDCLRIATKLTKLLPKIFPPLQNPAEQTVLWHDDLSLQNILVDDDGKVTALIDWECVSCKPLWVAAEMPKFLLGPAREEEPNRDGYGDASDDVEGSDELDDEGKTELYWIHLMEYEQTQLRKTYADKMKQLWPRWETEVMYAALKLDFFGAVGRCAAGWYLKRTEQWIDAVEGGAFPRLMDILKGNVNSR</sequence>
<evidence type="ECO:0000256" key="1">
    <source>
        <dbReference type="SAM" id="MobiDB-lite"/>
    </source>
</evidence>
<organism evidence="3 4">
    <name type="scientific">Parachaetomium inaequale</name>
    <dbReference type="NCBI Taxonomy" id="2588326"/>
    <lineage>
        <taxon>Eukaryota</taxon>
        <taxon>Fungi</taxon>
        <taxon>Dikarya</taxon>
        <taxon>Ascomycota</taxon>
        <taxon>Pezizomycotina</taxon>
        <taxon>Sordariomycetes</taxon>
        <taxon>Sordariomycetidae</taxon>
        <taxon>Sordariales</taxon>
        <taxon>Chaetomiaceae</taxon>
        <taxon>Parachaetomium</taxon>
    </lineage>
</organism>
<proteinExistence type="predicted"/>
<dbReference type="AlphaFoldDB" id="A0AAN6SUI2"/>
<gene>
    <name evidence="3" type="ORF">C8A01DRAFT_13840</name>
</gene>
<feature type="domain" description="Aminoglycoside phosphotransferase" evidence="2">
    <location>
        <begin position="50"/>
        <end position="313"/>
    </location>
</feature>
<dbReference type="PANTHER" id="PTHR21310:SF13">
    <property type="entry name" value="AMINOGLYCOSIDE PHOSPHOTRANSFERASE DOMAIN-CONTAINING PROTEIN"/>
    <property type="match status" value="1"/>
</dbReference>
<protein>
    <submittedName>
        <fullName evidence="3">Altered inheritance of mitochondria protein 9, mitochondrial</fullName>
    </submittedName>
</protein>
<dbReference type="PANTHER" id="PTHR21310">
    <property type="entry name" value="AMINOGLYCOSIDE PHOSPHOTRANSFERASE-RELATED-RELATED"/>
    <property type="match status" value="1"/>
</dbReference>
<reference evidence="4" key="1">
    <citation type="journal article" date="2023" name="Mol. Phylogenet. Evol.">
        <title>Genome-scale phylogeny and comparative genomics of the fungal order Sordariales.</title>
        <authorList>
            <person name="Hensen N."/>
            <person name="Bonometti L."/>
            <person name="Westerberg I."/>
            <person name="Brannstrom I.O."/>
            <person name="Guillou S."/>
            <person name="Cros-Aarteil S."/>
            <person name="Calhoun S."/>
            <person name="Haridas S."/>
            <person name="Kuo A."/>
            <person name="Mondo S."/>
            <person name="Pangilinan J."/>
            <person name="Riley R."/>
            <person name="LaButti K."/>
            <person name="Andreopoulos B."/>
            <person name="Lipzen A."/>
            <person name="Chen C."/>
            <person name="Yan M."/>
            <person name="Daum C."/>
            <person name="Ng V."/>
            <person name="Clum A."/>
            <person name="Steindorff A."/>
            <person name="Ohm R.A."/>
            <person name="Martin F."/>
            <person name="Silar P."/>
            <person name="Natvig D.O."/>
            <person name="Lalanne C."/>
            <person name="Gautier V."/>
            <person name="Ament-Velasquez S.L."/>
            <person name="Kruys A."/>
            <person name="Hutchinson M.I."/>
            <person name="Powell A.J."/>
            <person name="Barry K."/>
            <person name="Miller A.N."/>
            <person name="Grigoriev I.V."/>
            <person name="Debuchy R."/>
            <person name="Gladieux P."/>
            <person name="Hiltunen Thoren M."/>
            <person name="Johannesson H."/>
        </authorList>
    </citation>
    <scope>NUCLEOTIDE SEQUENCE [LARGE SCALE GENOMIC DNA]</scope>
    <source>
        <strain evidence="4">CBS 284.82</strain>
    </source>
</reference>
<dbReference type="EMBL" id="MU854339">
    <property type="protein sequence ID" value="KAK4042563.1"/>
    <property type="molecule type" value="Genomic_DNA"/>
</dbReference>
<dbReference type="Pfam" id="PF01636">
    <property type="entry name" value="APH"/>
    <property type="match status" value="1"/>
</dbReference>
<keyword evidence="4" id="KW-1185">Reference proteome</keyword>
<feature type="compositionally biased region" description="Acidic residues" evidence="1">
    <location>
        <begin position="340"/>
        <end position="351"/>
    </location>
</feature>
<dbReference type="Proteomes" id="UP001303115">
    <property type="component" value="Unassembled WGS sequence"/>
</dbReference>
<accession>A0AAN6SUI2</accession>
<dbReference type="Gene3D" id="3.90.1200.10">
    <property type="match status" value="1"/>
</dbReference>
<feature type="region of interest" description="Disordered" evidence="1">
    <location>
        <begin position="169"/>
        <end position="190"/>
    </location>
</feature>
<evidence type="ECO:0000313" key="3">
    <source>
        <dbReference type="EMBL" id="KAK4042563.1"/>
    </source>
</evidence>
<feature type="region of interest" description="Disordered" evidence="1">
    <location>
        <begin position="327"/>
        <end position="351"/>
    </location>
</feature>
<dbReference type="InterPro" id="IPR011009">
    <property type="entry name" value="Kinase-like_dom_sf"/>
</dbReference>
<dbReference type="SUPFAM" id="SSF56112">
    <property type="entry name" value="Protein kinase-like (PK-like)"/>
    <property type="match status" value="1"/>
</dbReference>
<dbReference type="InterPro" id="IPR002575">
    <property type="entry name" value="Aminoglycoside_PTrfase"/>
</dbReference>
<comment type="caution">
    <text evidence="3">The sequence shown here is derived from an EMBL/GenBank/DDBJ whole genome shotgun (WGS) entry which is preliminary data.</text>
</comment>
<evidence type="ECO:0000259" key="2">
    <source>
        <dbReference type="Pfam" id="PF01636"/>
    </source>
</evidence>
<evidence type="ECO:0000313" key="4">
    <source>
        <dbReference type="Proteomes" id="UP001303115"/>
    </source>
</evidence>
<feature type="compositionally biased region" description="Basic and acidic residues" evidence="1">
    <location>
        <begin position="327"/>
        <end position="337"/>
    </location>
</feature>
<dbReference type="InterPro" id="IPR051678">
    <property type="entry name" value="AGP_Transferase"/>
</dbReference>
<name>A0AAN6SUI2_9PEZI</name>